<comment type="caution">
    <text evidence="1">The sequence shown here is derived from an EMBL/GenBank/DDBJ whole genome shotgun (WGS) entry which is preliminary data.</text>
</comment>
<dbReference type="AlphaFoldDB" id="A0A915ZUB3"/>
<evidence type="ECO:0000313" key="2">
    <source>
        <dbReference type="Proteomes" id="UP000684084"/>
    </source>
</evidence>
<organism evidence="1 2">
    <name type="scientific">Rhizophagus irregularis</name>
    <dbReference type="NCBI Taxonomy" id="588596"/>
    <lineage>
        <taxon>Eukaryota</taxon>
        <taxon>Fungi</taxon>
        <taxon>Fungi incertae sedis</taxon>
        <taxon>Mucoromycota</taxon>
        <taxon>Glomeromycotina</taxon>
        <taxon>Glomeromycetes</taxon>
        <taxon>Glomerales</taxon>
        <taxon>Glomeraceae</taxon>
        <taxon>Rhizophagus</taxon>
    </lineage>
</organism>
<name>A0A915ZUB3_9GLOM</name>
<dbReference type="EMBL" id="CAGKOT010000072">
    <property type="protein sequence ID" value="CAB5391323.1"/>
    <property type="molecule type" value="Genomic_DNA"/>
</dbReference>
<proteinExistence type="predicted"/>
<dbReference type="Proteomes" id="UP000684084">
    <property type="component" value="Unassembled WGS sequence"/>
</dbReference>
<dbReference type="OrthoDB" id="10269687at2759"/>
<protein>
    <submittedName>
        <fullName evidence="1">Uncharacterized protein</fullName>
    </submittedName>
</protein>
<evidence type="ECO:0000313" key="1">
    <source>
        <dbReference type="EMBL" id="CAB5391323.1"/>
    </source>
</evidence>
<accession>A0A915ZUB3</accession>
<reference evidence="1" key="1">
    <citation type="submission" date="2020-05" db="EMBL/GenBank/DDBJ databases">
        <authorList>
            <person name="Rincon C."/>
            <person name="Sanders R I."/>
            <person name="Robbins C."/>
            <person name="Chaturvedi A."/>
        </authorList>
    </citation>
    <scope>NUCLEOTIDE SEQUENCE</scope>
    <source>
        <strain evidence="1">CHB12</strain>
    </source>
</reference>
<gene>
    <name evidence="1" type="ORF">CHRIB12_LOCUS21908</name>
</gene>
<sequence>MATTLRTSHFKINIDLNKNGYGAEKINLLYTSTFEAGVQQTLLPFYVNETLRRREWRTFELTGLLGQNYSRPCRQ</sequence>